<accession>A0A383VXK4</accession>
<reference evidence="1 2" key="1">
    <citation type="submission" date="2016-10" db="EMBL/GenBank/DDBJ databases">
        <authorList>
            <person name="Cai Z."/>
        </authorList>
    </citation>
    <scope>NUCLEOTIDE SEQUENCE [LARGE SCALE GENOMIC DNA]</scope>
</reference>
<protein>
    <submittedName>
        <fullName evidence="1">Uncharacterized protein</fullName>
    </submittedName>
</protein>
<dbReference type="Proteomes" id="UP000256970">
    <property type="component" value="Unassembled WGS sequence"/>
</dbReference>
<organism evidence="1 2">
    <name type="scientific">Tetradesmus obliquus</name>
    <name type="common">Green alga</name>
    <name type="synonym">Acutodesmus obliquus</name>
    <dbReference type="NCBI Taxonomy" id="3088"/>
    <lineage>
        <taxon>Eukaryota</taxon>
        <taxon>Viridiplantae</taxon>
        <taxon>Chlorophyta</taxon>
        <taxon>core chlorophytes</taxon>
        <taxon>Chlorophyceae</taxon>
        <taxon>CS clade</taxon>
        <taxon>Sphaeropleales</taxon>
        <taxon>Scenedesmaceae</taxon>
        <taxon>Tetradesmus</taxon>
    </lineage>
</organism>
<evidence type="ECO:0000313" key="2">
    <source>
        <dbReference type="Proteomes" id="UP000256970"/>
    </source>
</evidence>
<dbReference type="AlphaFoldDB" id="A0A383VXK4"/>
<proteinExistence type="predicted"/>
<keyword evidence="2" id="KW-1185">Reference proteome</keyword>
<name>A0A383VXK4_TETOB</name>
<gene>
    <name evidence="1" type="ORF">BQ4739_LOCUS9853</name>
</gene>
<evidence type="ECO:0000313" key="1">
    <source>
        <dbReference type="EMBL" id="SZX69552.1"/>
    </source>
</evidence>
<dbReference type="EMBL" id="FNXT01000936">
    <property type="protein sequence ID" value="SZX69552.1"/>
    <property type="molecule type" value="Genomic_DNA"/>
</dbReference>
<sequence length="101" mass="11365">MMSPIANSGSKQVAPTAKSCKIFQTPQVLHAFPFPAVGRRQLCAGMLPAAAALLPMPWRWWSVTDERTAAQQQQDSRKLAEERRKAAERAALRDRMGRYIR</sequence>